<dbReference type="AlphaFoldDB" id="A0A4Z2ITK9"/>
<organism evidence="2 3">
    <name type="scientific">Liparis tanakae</name>
    <name type="common">Tanaka's snailfish</name>
    <dbReference type="NCBI Taxonomy" id="230148"/>
    <lineage>
        <taxon>Eukaryota</taxon>
        <taxon>Metazoa</taxon>
        <taxon>Chordata</taxon>
        <taxon>Craniata</taxon>
        <taxon>Vertebrata</taxon>
        <taxon>Euteleostomi</taxon>
        <taxon>Actinopterygii</taxon>
        <taxon>Neopterygii</taxon>
        <taxon>Teleostei</taxon>
        <taxon>Neoteleostei</taxon>
        <taxon>Acanthomorphata</taxon>
        <taxon>Eupercaria</taxon>
        <taxon>Perciformes</taxon>
        <taxon>Cottioidei</taxon>
        <taxon>Cottales</taxon>
        <taxon>Liparidae</taxon>
        <taxon>Liparis</taxon>
    </lineage>
</organism>
<reference evidence="2 3" key="1">
    <citation type="submission" date="2019-03" db="EMBL/GenBank/DDBJ databases">
        <title>First draft genome of Liparis tanakae, snailfish: a comprehensive survey of snailfish specific genes.</title>
        <authorList>
            <person name="Kim W."/>
            <person name="Song I."/>
            <person name="Jeong J.-H."/>
            <person name="Kim D."/>
            <person name="Kim S."/>
            <person name="Ryu S."/>
            <person name="Song J.Y."/>
            <person name="Lee S.K."/>
        </authorList>
    </citation>
    <scope>NUCLEOTIDE SEQUENCE [LARGE SCALE GENOMIC DNA]</scope>
    <source>
        <tissue evidence="2">Muscle</tissue>
    </source>
</reference>
<accession>A0A4Z2ITK9</accession>
<name>A0A4Z2ITK9_9TELE</name>
<feature type="region of interest" description="Disordered" evidence="1">
    <location>
        <begin position="1"/>
        <end position="25"/>
    </location>
</feature>
<evidence type="ECO:0000256" key="1">
    <source>
        <dbReference type="SAM" id="MobiDB-lite"/>
    </source>
</evidence>
<evidence type="ECO:0000313" key="3">
    <source>
        <dbReference type="Proteomes" id="UP000314294"/>
    </source>
</evidence>
<evidence type="ECO:0000313" key="2">
    <source>
        <dbReference type="EMBL" id="TNN80928.1"/>
    </source>
</evidence>
<gene>
    <name evidence="2" type="ORF">EYF80_008933</name>
</gene>
<protein>
    <submittedName>
        <fullName evidence="2">Uncharacterized protein</fullName>
    </submittedName>
</protein>
<comment type="caution">
    <text evidence="2">The sequence shown here is derived from an EMBL/GenBank/DDBJ whole genome shotgun (WGS) entry which is preliminary data.</text>
</comment>
<dbReference type="EMBL" id="SRLO01000050">
    <property type="protein sequence ID" value="TNN80928.1"/>
    <property type="molecule type" value="Genomic_DNA"/>
</dbReference>
<dbReference type="Proteomes" id="UP000314294">
    <property type="component" value="Unassembled WGS sequence"/>
</dbReference>
<sequence length="167" mass="18463">MERASSIPGDPKGASPLFPTSTPTITWKNSLGELRAQQRRRKRRETLHKSQEVKRGKVGLLSLAYYLCMDTVPKKVKRLNDLESGQRCGPRAALVIIDDRKPAQASSDMWVLQAPVLSHNSTVHSTAGLSHRIRPCQKRLQAFFGQAGVVGETCDAGSFLKTLFCAF</sequence>
<keyword evidence="3" id="KW-1185">Reference proteome</keyword>
<proteinExistence type="predicted"/>